<evidence type="ECO:0000256" key="7">
    <source>
        <dbReference type="ARBA" id="ARBA00034247"/>
    </source>
</evidence>
<evidence type="ECO:0000256" key="2">
    <source>
        <dbReference type="ARBA" id="ARBA00012528"/>
    </source>
</evidence>
<dbReference type="InterPro" id="IPR043150">
    <property type="entry name" value="Phytochrome_PHY_sf"/>
</dbReference>
<keyword evidence="6" id="KW-0675">Receptor</keyword>
<dbReference type="EC" id="2.7.7.65" evidence="2"/>
<dbReference type="SUPFAM" id="SSF55785">
    <property type="entry name" value="PYP-like sensor domain (PAS domain)"/>
    <property type="match status" value="1"/>
</dbReference>
<dbReference type="FunFam" id="3.30.70.270:FF:000001">
    <property type="entry name" value="Diguanylate cyclase domain protein"/>
    <property type="match status" value="1"/>
</dbReference>
<dbReference type="GO" id="GO:0009584">
    <property type="term" value="P:detection of visible light"/>
    <property type="evidence" value="ECO:0007669"/>
    <property type="project" value="InterPro"/>
</dbReference>
<evidence type="ECO:0000259" key="8">
    <source>
        <dbReference type="PROSITE" id="PS50046"/>
    </source>
</evidence>
<dbReference type="Gene3D" id="3.30.450.40">
    <property type="match status" value="1"/>
</dbReference>
<dbReference type="InterPro" id="IPR029787">
    <property type="entry name" value="Nucleotide_cyclase"/>
</dbReference>
<dbReference type="SMART" id="SM00065">
    <property type="entry name" value="GAF"/>
    <property type="match status" value="1"/>
</dbReference>
<evidence type="ECO:0000259" key="9">
    <source>
        <dbReference type="PROSITE" id="PS50887"/>
    </source>
</evidence>
<evidence type="ECO:0000256" key="5">
    <source>
        <dbReference type="ARBA" id="ARBA00022991"/>
    </source>
</evidence>
<dbReference type="InterPro" id="IPR043128">
    <property type="entry name" value="Rev_trsase/Diguanyl_cyclase"/>
</dbReference>
<dbReference type="NCBIfam" id="TIGR00254">
    <property type="entry name" value="GGDEF"/>
    <property type="match status" value="1"/>
</dbReference>
<proteinExistence type="predicted"/>
<dbReference type="PATRIC" id="fig|106634.4.peg.1917"/>
<dbReference type="PRINTS" id="PR01033">
    <property type="entry name" value="PHYTOCHROME"/>
</dbReference>
<keyword evidence="3" id="KW-0600">Photoreceptor protein</keyword>
<evidence type="ECO:0000256" key="6">
    <source>
        <dbReference type="ARBA" id="ARBA00023170"/>
    </source>
</evidence>
<dbReference type="SMART" id="SM00267">
    <property type="entry name" value="GGDEF"/>
    <property type="match status" value="1"/>
</dbReference>
<dbReference type="InterPro" id="IPR035965">
    <property type="entry name" value="PAS-like_dom_sf"/>
</dbReference>
<name>A0A0G3G9Q6_9GAMM</name>
<dbReference type="InterPro" id="IPR003018">
    <property type="entry name" value="GAF"/>
</dbReference>
<sequence>MDEPELDAALEACEREPVHIPGAIQPHGALIAMDEQLQEVRQVSANLESILGVRVADALAMTPERLFTRRWLDQIRTQLESPNRYGAMIVSLRIRGRSQRFRLLSYRSGARVVAELEPISGNPERWLFGAMADWQTELSGHTTRDGLLRALTALVRELAGYDRVMIYRFDEDWNGSVVAESLSAGADSYLGHHFPASDIPAQVRQLYSIKHVRDIPDASAAAVPLVPESDPADDSALDLSRGILRAVAPIHVTYLANMGVVASMSIALHLDGRLWGLLACHAASPNILSPALRDALRAMVQTACFQLELIQARDDAVLIQRANESRDVLVDERGEFPEPEELLERHGKDWLQVFRASGAVLAAGDQSAGVGTVPDAESINGIVAWLNKHRTGELAWSSSELGRTGLGAFCQPARAAGLLAVPLPIRNARHAWLLFFRSEKAETRIWAGNPEKTIDRQTGRLSPRESFASWKETVRGQSARWLSVELRAATDLASDLAVLIAAGEISQLNQRLERLATRDHLTGLWNRYRMEEAIDQEVAVAERYGRPCALVMFDIDHFKRFNDTWGHDAGDEVLVTVARTVSTFMRDADLAGRWGGEEFIVLAANTGLEGATRLAERLRAAIAGLEVRDYGSVTASFGVAVYREGDQRRDIVKRADLGLYAAKEGGRNRVEVSVD</sequence>
<dbReference type="RefSeq" id="WP_047251462.1">
    <property type="nucleotide sequence ID" value="NZ_CP011367.1"/>
</dbReference>
<organism evidence="10 11">
    <name type="scientific">Thioalkalivibrio versutus</name>
    <dbReference type="NCBI Taxonomy" id="106634"/>
    <lineage>
        <taxon>Bacteria</taxon>
        <taxon>Pseudomonadati</taxon>
        <taxon>Pseudomonadota</taxon>
        <taxon>Gammaproteobacteria</taxon>
        <taxon>Chromatiales</taxon>
        <taxon>Ectothiorhodospiraceae</taxon>
        <taxon>Thioalkalivibrio</taxon>
    </lineage>
</organism>
<feature type="domain" description="GGDEF" evidence="9">
    <location>
        <begin position="546"/>
        <end position="675"/>
    </location>
</feature>
<evidence type="ECO:0000256" key="3">
    <source>
        <dbReference type="ARBA" id="ARBA00022543"/>
    </source>
</evidence>
<dbReference type="SUPFAM" id="SSF55073">
    <property type="entry name" value="Nucleotide cyclase"/>
    <property type="match status" value="1"/>
</dbReference>
<dbReference type="SUPFAM" id="SSF55781">
    <property type="entry name" value="GAF domain-like"/>
    <property type="match status" value="2"/>
</dbReference>
<keyword evidence="11" id="KW-1185">Reference proteome</keyword>
<reference evidence="10 11" key="1">
    <citation type="submission" date="2015-04" db="EMBL/GenBank/DDBJ databases">
        <title>Complete Sequence for the Genome of the Thioalkalivibrio versutus D301.</title>
        <authorList>
            <person name="Mu T."/>
            <person name="Zhou J."/>
            <person name="Xu X."/>
        </authorList>
    </citation>
    <scope>NUCLEOTIDE SEQUENCE [LARGE SCALE GENOMIC DNA]</scope>
    <source>
        <strain evidence="10 11">D301</strain>
    </source>
</reference>
<protein>
    <recommendedName>
        <fullName evidence="2">diguanylate cyclase</fullName>
        <ecNumber evidence="2">2.7.7.65</ecNumber>
    </recommendedName>
</protein>
<dbReference type="Pfam" id="PF00990">
    <property type="entry name" value="GGDEF"/>
    <property type="match status" value="1"/>
</dbReference>
<dbReference type="InterPro" id="IPR050469">
    <property type="entry name" value="Diguanylate_Cyclase"/>
</dbReference>
<keyword evidence="4" id="KW-0716">Sensory transduction</keyword>
<comment type="cofactor">
    <cofactor evidence="1">
        <name>Mg(2+)</name>
        <dbReference type="ChEBI" id="CHEBI:18420"/>
    </cofactor>
</comment>
<dbReference type="Gene3D" id="3.30.450.270">
    <property type="match status" value="1"/>
</dbReference>
<dbReference type="PANTHER" id="PTHR45138:SF9">
    <property type="entry name" value="DIGUANYLATE CYCLASE DGCM-RELATED"/>
    <property type="match status" value="1"/>
</dbReference>
<dbReference type="EMBL" id="CP011367">
    <property type="protein sequence ID" value="AKJ95551.1"/>
    <property type="molecule type" value="Genomic_DNA"/>
</dbReference>
<evidence type="ECO:0000313" key="10">
    <source>
        <dbReference type="EMBL" id="AKJ95551.1"/>
    </source>
</evidence>
<feature type="domain" description="Phytochrome chromophore attachment site" evidence="8">
    <location>
        <begin position="143"/>
        <end position="290"/>
    </location>
</feature>
<dbReference type="InterPro" id="IPR001294">
    <property type="entry name" value="Phytochrome"/>
</dbReference>
<accession>A0A0G3G9Q6</accession>
<dbReference type="KEGG" id="tvr:TVD_09360"/>
<dbReference type="Pfam" id="PF00360">
    <property type="entry name" value="PHY"/>
    <property type="match status" value="1"/>
</dbReference>
<dbReference type="PROSITE" id="PS50046">
    <property type="entry name" value="PHYTOCHROME_2"/>
    <property type="match status" value="1"/>
</dbReference>
<dbReference type="GO" id="GO:1902201">
    <property type="term" value="P:negative regulation of bacterial-type flagellum-dependent cell motility"/>
    <property type="evidence" value="ECO:0007669"/>
    <property type="project" value="TreeGrafter"/>
</dbReference>
<dbReference type="AlphaFoldDB" id="A0A0G3G9Q6"/>
<comment type="catalytic activity">
    <reaction evidence="7">
        <text>2 GTP = 3',3'-c-di-GMP + 2 diphosphate</text>
        <dbReference type="Rhea" id="RHEA:24898"/>
        <dbReference type="ChEBI" id="CHEBI:33019"/>
        <dbReference type="ChEBI" id="CHEBI:37565"/>
        <dbReference type="ChEBI" id="CHEBI:58805"/>
        <dbReference type="EC" id="2.7.7.65"/>
    </reaction>
</comment>
<dbReference type="GO" id="GO:0009881">
    <property type="term" value="F:photoreceptor activity"/>
    <property type="evidence" value="ECO:0007669"/>
    <property type="project" value="UniProtKB-KW"/>
</dbReference>
<evidence type="ECO:0000313" key="11">
    <source>
        <dbReference type="Proteomes" id="UP000064201"/>
    </source>
</evidence>
<dbReference type="Proteomes" id="UP000064201">
    <property type="component" value="Chromosome"/>
</dbReference>
<dbReference type="InterPro" id="IPR000160">
    <property type="entry name" value="GGDEF_dom"/>
</dbReference>
<evidence type="ECO:0000256" key="4">
    <source>
        <dbReference type="ARBA" id="ARBA00022606"/>
    </source>
</evidence>
<evidence type="ECO:0000256" key="1">
    <source>
        <dbReference type="ARBA" id="ARBA00001946"/>
    </source>
</evidence>
<dbReference type="CDD" id="cd01949">
    <property type="entry name" value="GGDEF"/>
    <property type="match status" value="1"/>
</dbReference>
<dbReference type="InterPro" id="IPR016132">
    <property type="entry name" value="Phyto_chromo_attachment"/>
</dbReference>
<dbReference type="Pfam" id="PF08446">
    <property type="entry name" value="PAS_2"/>
    <property type="match status" value="1"/>
</dbReference>
<dbReference type="Gene3D" id="3.30.450.20">
    <property type="entry name" value="PAS domain"/>
    <property type="match status" value="1"/>
</dbReference>
<dbReference type="InterPro" id="IPR029016">
    <property type="entry name" value="GAF-like_dom_sf"/>
</dbReference>
<dbReference type="Pfam" id="PF01590">
    <property type="entry name" value="GAF"/>
    <property type="match status" value="1"/>
</dbReference>
<dbReference type="InterPro" id="IPR013515">
    <property type="entry name" value="Phytochrome_cen-reg"/>
</dbReference>
<dbReference type="InterPro" id="IPR013654">
    <property type="entry name" value="PAS_2"/>
</dbReference>
<dbReference type="Gene3D" id="3.30.70.270">
    <property type="match status" value="1"/>
</dbReference>
<keyword evidence="5" id="KW-0157">Chromophore</keyword>
<dbReference type="STRING" id="106634.TVD_09360"/>
<gene>
    <name evidence="10" type="ORF">TVD_09360</name>
</gene>
<dbReference type="PANTHER" id="PTHR45138">
    <property type="entry name" value="REGULATORY COMPONENTS OF SENSORY TRANSDUCTION SYSTEM"/>
    <property type="match status" value="1"/>
</dbReference>
<dbReference type="OrthoDB" id="9808408at2"/>
<dbReference type="GO" id="GO:0052621">
    <property type="term" value="F:diguanylate cyclase activity"/>
    <property type="evidence" value="ECO:0007669"/>
    <property type="project" value="UniProtKB-EC"/>
</dbReference>
<dbReference type="GO" id="GO:0043709">
    <property type="term" value="P:cell adhesion involved in single-species biofilm formation"/>
    <property type="evidence" value="ECO:0007669"/>
    <property type="project" value="TreeGrafter"/>
</dbReference>
<dbReference type="GO" id="GO:0005886">
    <property type="term" value="C:plasma membrane"/>
    <property type="evidence" value="ECO:0007669"/>
    <property type="project" value="TreeGrafter"/>
</dbReference>
<dbReference type="PROSITE" id="PS50887">
    <property type="entry name" value="GGDEF"/>
    <property type="match status" value="1"/>
</dbReference>
<dbReference type="GO" id="GO:0006355">
    <property type="term" value="P:regulation of DNA-templated transcription"/>
    <property type="evidence" value="ECO:0007669"/>
    <property type="project" value="InterPro"/>
</dbReference>